<dbReference type="EMBL" id="VEVO01000002">
    <property type="protein sequence ID" value="KAF0045015.1"/>
    <property type="molecule type" value="Genomic_DNA"/>
</dbReference>
<dbReference type="AlphaFoldDB" id="A0A6A4TIC8"/>
<proteinExistence type="predicted"/>
<protein>
    <submittedName>
        <fullName evidence="2">Uncharacterized protein</fullName>
    </submittedName>
</protein>
<evidence type="ECO:0000313" key="2">
    <source>
        <dbReference type="EMBL" id="KAF0045015.1"/>
    </source>
</evidence>
<comment type="caution">
    <text evidence="2">The sequence shown here is derived from an EMBL/GenBank/DDBJ whole genome shotgun (WGS) entry which is preliminary data.</text>
</comment>
<accession>A0A6A4TIC8</accession>
<reference evidence="2 3" key="1">
    <citation type="submission" date="2019-06" db="EMBL/GenBank/DDBJ databases">
        <title>Draft genomes of female and male turbot (Scophthalmus maximus).</title>
        <authorList>
            <person name="Xu H."/>
            <person name="Xu X.-W."/>
            <person name="Shao C."/>
            <person name="Chen S."/>
        </authorList>
    </citation>
    <scope>NUCLEOTIDE SEQUENCE [LARGE SCALE GENOMIC DNA]</scope>
    <source>
        <strain evidence="2">Ysfricsl-2016a</strain>
        <tissue evidence="2">Blood</tissue>
    </source>
</reference>
<evidence type="ECO:0000313" key="3">
    <source>
        <dbReference type="Proteomes" id="UP000438429"/>
    </source>
</evidence>
<organism evidence="2 3">
    <name type="scientific">Scophthalmus maximus</name>
    <name type="common">Turbot</name>
    <name type="synonym">Psetta maxima</name>
    <dbReference type="NCBI Taxonomy" id="52904"/>
    <lineage>
        <taxon>Eukaryota</taxon>
        <taxon>Metazoa</taxon>
        <taxon>Chordata</taxon>
        <taxon>Craniata</taxon>
        <taxon>Vertebrata</taxon>
        <taxon>Euteleostomi</taxon>
        <taxon>Actinopterygii</taxon>
        <taxon>Neopterygii</taxon>
        <taxon>Teleostei</taxon>
        <taxon>Neoteleostei</taxon>
        <taxon>Acanthomorphata</taxon>
        <taxon>Carangaria</taxon>
        <taxon>Pleuronectiformes</taxon>
        <taxon>Pleuronectoidei</taxon>
        <taxon>Scophthalmidae</taxon>
        <taxon>Scophthalmus</taxon>
    </lineage>
</organism>
<feature type="region of interest" description="Disordered" evidence="1">
    <location>
        <begin position="1"/>
        <end position="130"/>
    </location>
</feature>
<feature type="compositionally biased region" description="Basic and acidic residues" evidence="1">
    <location>
        <begin position="59"/>
        <end position="77"/>
    </location>
</feature>
<sequence length="144" mass="15501">MFIVAAAGAEGGGEEGGVAPRHQSPPPPPHRNRVITNLFRDAACGGKKKKREVGAAGEKGSDGGETAGEREDGEVRTRSQSQDEMLSNRRIYQLRPSLLDKRGKMRRYRTRSSLDPTVSSQATASSAWTPPIKSFCRGHIAASV</sequence>
<evidence type="ECO:0000256" key="1">
    <source>
        <dbReference type="SAM" id="MobiDB-lite"/>
    </source>
</evidence>
<gene>
    <name evidence="2" type="ORF">F2P81_001544</name>
</gene>
<dbReference type="Proteomes" id="UP000438429">
    <property type="component" value="Unassembled WGS sequence"/>
</dbReference>
<feature type="compositionally biased region" description="Polar residues" evidence="1">
    <location>
        <begin position="111"/>
        <end position="128"/>
    </location>
</feature>
<name>A0A6A4TIC8_SCOMX</name>